<dbReference type="AlphaFoldDB" id="A0A5C4W6W2"/>
<dbReference type="OrthoDB" id="242375at2"/>
<proteinExistence type="predicted"/>
<evidence type="ECO:0000313" key="1">
    <source>
        <dbReference type="EMBL" id="KAB8192452.1"/>
    </source>
</evidence>
<organism evidence="1 2">
    <name type="scientific">Nonomuraea phyllanthi</name>
    <dbReference type="NCBI Taxonomy" id="2219224"/>
    <lineage>
        <taxon>Bacteria</taxon>
        <taxon>Bacillati</taxon>
        <taxon>Actinomycetota</taxon>
        <taxon>Actinomycetes</taxon>
        <taxon>Streptosporangiales</taxon>
        <taxon>Streptosporangiaceae</taxon>
        <taxon>Nonomuraea</taxon>
    </lineage>
</organism>
<keyword evidence="2" id="KW-1185">Reference proteome</keyword>
<reference evidence="1 2" key="1">
    <citation type="submission" date="2019-10" db="EMBL/GenBank/DDBJ databases">
        <title>Nonomuraea sp. nov., isolated from Phyllanthus amarus.</title>
        <authorList>
            <person name="Klykleung N."/>
            <person name="Tanasupawat S."/>
        </authorList>
    </citation>
    <scope>NUCLEOTIDE SEQUENCE [LARGE SCALE GENOMIC DNA]</scope>
    <source>
        <strain evidence="1 2">PA1-10</strain>
    </source>
</reference>
<accession>A0A5C4W6W2</accession>
<accession>A0A5P9Z9X9</accession>
<evidence type="ECO:0000313" key="2">
    <source>
        <dbReference type="Proteomes" id="UP000312512"/>
    </source>
</evidence>
<dbReference type="Proteomes" id="UP000312512">
    <property type="component" value="Unassembled WGS sequence"/>
</dbReference>
<name>A0A5C4W6W2_9ACTN</name>
<comment type="caution">
    <text evidence="1">The sequence shown here is derived from an EMBL/GenBank/DDBJ whole genome shotgun (WGS) entry which is preliminary data.</text>
</comment>
<dbReference type="EMBL" id="VDLX02000010">
    <property type="protein sequence ID" value="KAB8192452.1"/>
    <property type="molecule type" value="Genomic_DNA"/>
</dbReference>
<gene>
    <name evidence="1" type="ORF">FH608_027160</name>
</gene>
<protein>
    <submittedName>
        <fullName evidence="1">Oxidoreductase</fullName>
    </submittedName>
</protein>
<dbReference type="Pfam" id="PF14100">
    <property type="entry name" value="DUF6807"/>
    <property type="match status" value="1"/>
</dbReference>
<sequence length="292" mass="31774">MRSPGGRRGVAVLRLHGHDVADYVWEPDLPLSASPRPYLHPVRTLAGVTVTDAAPDSHPHQFGISVAAPDLDGRNFWGGRTFVAGHGPAWLDNHGTQRHQRWLRRTTTELHHTLEWADPRQATLLREHRSISCRWVNETAWSLSIRTRLTNATDRPLPWRSPAALGRAGAGFGGIFWRGPAFTGPARVLSPAGADVGRVHGRSADWVAVSGADREGRAWTTLFTPADEATARDRWFVRARDYLGVCSSPAWDEPLLLAPGETLDRHVVAVVIDGAVSSGEAAELADGARSAA</sequence>
<dbReference type="InterPro" id="IPR029475">
    <property type="entry name" value="DUF6807"/>
</dbReference>